<evidence type="ECO:0000313" key="2">
    <source>
        <dbReference type="Proteomes" id="UP001500101"/>
    </source>
</evidence>
<comment type="caution">
    <text evidence="1">The sequence shown here is derived from an EMBL/GenBank/DDBJ whole genome shotgun (WGS) entry which is preliminary data.</text>
</comment>
<keyword evidence="2" id="KW-1185">Reference proteome</keyword>
<gene>
    <name evidence="1" type="ORF">GCM10022216_14460</name>
</gene>
<dbReference type="RefSeq" id="WP_344673952.1">
    <property type="nucleotide sequence ID" value="NZ_BAAAZI010000006.1"/>
</dbReference>
<evidence type="ECO:0000313" key="1">
    <source>
        <dbReference type="EMBL" id="GAA4137913.1"/>
    </source>
</evidence>
<organism evidence="1 2">
    <name type="scientific">Sphingobacterium kyonggiense</name>
    <dbReference type="NCBI Taxonomy" id="714075"/>
    <lineage>
        <taxon>Bacteria</taxon>
        <taxon>Pseudomonadati</taxon>
        <taxon>Bacteroidota</taxon>
        <taxon>Sphingobacteriia</taxon>
        <taxon>Sphingobacteriales</taxon>
        <taxon>Sphingobacteriaceae</taxon>
        <taxon>Sphingobacterium</taxon>
    </lineage>
</organism>
<dbReference type="Proteomes" id="UP001500101">
    <property type="component" value="Unassembled WGS sequence"/>
</dbReference>
<accession>A0ABP7YND6</accession>
<sequence>MDNKPIKHPSLNLSDEEVEKLEILSGLGYSVDQIASYFGFSKTIFRQMAEDPNSFLSEKLESGRLKQDADERLGLYNLAKKGDVPASKAIYEIKRTRAFKISKLDIFGNFKDGSMLEKLNNYIQSGGSIAIDKISTEEQLYIDALIFIRDMDSRYGRRATVDFFVKNFKIKHQDASRMYDESMNLFFGDRNINKKSLRAKFSDRLEQAANVVAENAETSKDWEIYGNLIKQAATLQQLDKPDLEKLPKEIYQPPVKIYTLDAEMVGLPGINRNELAAEIDALEHSEAIKSSLKQDAMIEPLNIPAKLDRIELEFKKDQ</sequence>
<proteinExistence type="predicted"/>
<dbReference type="EMBL" id="BAAAZI010000006">
    <property type="protein sequence ID" value="GAA4137913.1"/>
    <property type="molecule type" value="Genomic_DNA"/>
</dbReference>
<protein>
    <submittedName>
        <fullName evidence="1">Uncharacterized protein</fullName>
    </submittedName>
</protein>
<name>A0ABP7YND6_9SPHI</name>
<reference evidence="2" key="1">
    <citation type="journal article" date="2019" name="Int. J. Syst. Evol. Microbiol.">
        <title>The Global Catalogue of Microorganisms (GCM) 10K type strain sequencing project: providing services to taxonomists for standard genome sequencing and annotation.</title>
        <authorList>
            <consortium name="The Broad Institute Genomics Platform"/>
            <consortium name="The Broad Institute Genome Sequencing Center for Infectious Disease"/>
            <person name="Wu L."/>
            <person name="Ma J."/>
        </authorList>
    </citation>
    <scope>NUCLEOTIDE SEQUENCE [LARGE SCALE GENOMIC DNA]</scope>
    <source>
        <strain evidence="2">JCM 16704</strain>
    </source>
</reference>